<dbReference type="CDD" id="cd06579">
    <property type="entry name" value="TM_PBP1_transp_AraH_like"/>
    <property type="match status" value="1"/>
</dbReference>
<evidence type="ECO:0000256" key="1">
    <source>
        <dbReference type="ARBA" id="ARBA00004651"/>
    </source>
</evidence>
<dbReference type="AlphaFoldDB" id="A0A7C9RA25"/>
<keyword evidence="3 6" id="KW-0812">Transmembrane</keyword>
<sequence length="321" mass="33462">MSQSQSNFARLSSMIGRFEAIGIVAALLLLCVFLTLSVDTFATSYNMTVVIRQASFVGIIALGQTLVLLIGGIDLSVGAGAGLSAIFGALLLTSLGVHPYLVIPLTCLFGFALGTINGALVAYARLNPFIVTLASWEIFAGATLVITQGNPIRPLGPVFGWFGKGDIFGVPVPVLIFILLAIVLAFVLNRTRFGRNIYAIGGNRPAAVLVGIPVKRIEMLVFGLSGMLAALAGILYASRLDSGQPSVGEGWLMPAITASIIGGVSLRGGQGTISGTVAGALLMAVLGNGIVLLNISGYWQRVIVGVVVLVAILIDLLRRKR</sequence>
<evidence type="ECO:0000256" key="6">
    <source>
        <dbReference type="SAM" id="Phobius"/>
    </source>
</evidence>
<name>A0A7C9RA25_9HYPH</name>
<keyword evidence="4 6" id="KW-1133">Transmembrane helix</keyword>
<keyword evidence="5 6" id="KW-0472">Membrane</keyword>
<reference evidence="7 8" key="1">
    <citation type="submission" date="2020-02" db="EMBL/GenBank/DDBJ databases">
        <title>Genome sequence of the type strain CGMCC 1.15528 of Mesorhizobium zhangyense.</title>
        <authorList>
            <person name="Gao J."/>
            <person name="Sun J."/>
        </authorList>
    </citation>
    <scope>NUCLEOTIDE SEQUENCE [LARGE SCALE GENOMIC DNA]</scope>
    <source>
        <strain evidence="7 8">CGMCC 1.15528</strain>
    </source>
</reference>
<feature type="transmembrane region" description="Helical" evidence="6">
    <location>
        <begin position="298"/>
        <end position="317"/>
    </location>
</feature>
<dbReference type="PANTHER" id="PTHR32196:SF15">
    <property type="entry name" value="SUGAR ABC TRANSPORTER PERMEASE PROTEIN"/>
    <property type="match status" value="1"/>
</dbReference>
<organism evidence="7 8">
    <name type="scientific">Mesorhizobium zhangyense</name>
    <dbReference type="NCBI Taxonomy" id="1776730"/>
    <lineage>
        <taxon>Bacteria</taxon>
        <taxon>Pseudomonadati</taxon>
        <taxon>Pseudomonadota</taxon>
        <taxon>Alphaproteobacteria</taxon>
        <taxon>Hyphomicrobiales</taxon>
        <taxon>Phyllobacteriaceae</taxon>
        <taxon>Mesorhizobium</taxon>
    </lineage>
</organism>
<feature type="transmembrane region" description="Helical" evidence="6">
    <location>
        <begin position="273"/>
        <end position="292"/>
    </location>
</feature>
<feature type="transmembrane region" description="Helical" evidence="6">
    <location>
        <begin position="219"/>
        <end position="238"/>
    </location>
</feature>
<evidence type="ECO:0000256" key="3">
    <source>
        <dbReference type="ARBA" id="ARBA00022692"/>
    </source>
</evidence>
<evidence type="ECO:0000256" key="2">
    <source>
        <dbReference type="ARBA" id="ARBA00022475"/>
    </source>
</evidence>
<evidence type="ECO:0000313" key="7">
    <source>
        <dbReference type="EMBL" id="NGN41913.1"/>
    </source>
</evidence>
<dbReference type="PANTHER" id="PTHR32196">
    <property type="entry name" value="ABC TRANSPORTER PERMEASE PROTEIN YPHD-RELATED-RELATED"/>
    <property type="match status" value="1"/>
</dbReference>
<dbReference type="EMBL" id="JAAKZG010000004">
    <property type="protein sequence ID" value="NGN41913.1"/>
    <property type="molecule type" value="Genomic_DNA"/>
</dbReference>
<keyword evidence="2" id="KW-1003">Cell membrane</keyword>
<comment type="caution">
    <text evidence="7">The sequence shown here is derived from an EMBL/GenBank/DDBJ whole genome shotgun (WGS) entry which is preliminary data.</text>
</comment>
<proteinExistence type="predicted"/>
<comment type="subcellular location">
    <subcellularLocation>
        <location evidence="1">Cell membrane</location>
        <topology evidence="1">Multi-pass membrane protein</topology>
    </subcellularLocation>
</comment>
<dbReference type="GO" id="GO:0022857">
    <property type="term" value="F:transmembrane transporter activity"/>
    <property type="evidence" value="ECO:0007669"/>
    <property type="project" value="InterPro"/>
</dbReference>
<gene>
    <name evidence="7" type="ORF">G6N74_12610</name>
</gene>
<feature type="transmembrane region" description="Helical" evidence="6">
    <location>
        <begin position="20"/>
        <end position="38"/>
    </location>
</feature>
<dbReference type="Pfam" id="PF02653">
    <property type="entry name" value="BPD_transp_2"/>
    <property type="match status" value="1"/>
</dbReference>
<dbReference type="InterPro" id="IPR001851">
    <property type="entry name" value="ABC_transp_permease"/>
</dbReference>
<evidence type="ECO:0000313" key="8">
    <source>
        <dbReference type="Proteomes" id="UP000481252"/>
    </source>
</evidence>
<evidence type="ECO:0000256" key="5">
    <source>
        <dbReference type="ARBA" id="ARBA00023136"/>
    </source>
</evidence>
<protein>
    <submittedName>
        <fullName evidence="7">ABC transporter permease</fullName>
    </submittedName>
</protein>
<evidence type="ECO:0000256" key="4">
    <source>
        <dbReference type="ARBA" id="ARBA00022989"/>
    </source>
</evidence>
<accession>A0A7C9RA25</accession>
<keyword evidence="8" id="KW-1185">Reference proteome</keyword>
<feature type="transmembrane region" description="Helical" evidence="6">
    <location>
        <begin position="77"/>
        <end position="95"/>
    </location>
</feature>
<feature type="transmembrane region" description="Helical" evidence="6">
    <location>
        <begin position="50"/>
        <end position="70"/>
    </location>
</feature>
<dbReference type="Proteomes" id="UP000481252">
    <property type="component" value="Unassembled WGS sequence"/>
</dbReference>
<feature type="transmembrane region" description="Helical" evidence="6">
    <location>
        <begin position="250"/>
        <end position="266"/>
    </location>
</feature>
<feature type="transmembrane region" description="Helical" evidence="6">
    <location>
        <begin position="167"/>
        <end position="188"/>
    </location>
</feature>
<feature type="transmembrane region" description="Helical" evidence="6">
    <location>
        <begin position="129"/>
        <end position="147"/>
    </location>
</feature>
<dbReference type="RefSeq" id="WP_165117766.1">
    <property type="nucleotide sequence ID" value="NZ_JAAKZG010000004.1"/>
</dbReference>
<feature type="transmembrane region" description="Helical" evidence="6">
    <location>
        <begin position="101"/>
        <end position="122"/>
    </location>
</feature>
<dbReference type="GO" id="GO:0005886">
    <property type="term" value="C:plasma membrane"/>
    <property type="evidence" value="ECO:0007669"/>
    <property type="project" value="UniProtKB-SubCell"/>
</dbReference>